<dbReference type="EMBL" id="KZ613468">
    <property type="protein sequence ID" value="PMD26246.1"/>
    <property type="molecule type" value="Genomic_DNA"/>
</dbReference>
<evidence type="ECO:0000256" key="9">
    <source>
        <dbReference type="SAM" id="Phobius"/>
    </source>
</evidence>
<comment type="cofactor">
    <cofactor evidence="1">
        <name>Zn(2+)</name>
        <dbReference type="ChEBI" id="CHEBI:29105"/>
    </cofactor>
</comment>
<evidence type="ECO:0000256" key="7">
    <source>
        <dbReference type="ARBA" id="ARBA00023049"/>
    </source>
</evidence>
<dbReference type="InterPro" id="IPR000718">
    <property type="entry name" value="Peptidase_M13"/>
</dbReference>
<comment type="similarity">
    <text evidence="2">Belongs to the peptidase M13 family.</text>
</comment>
<dbReference type="STRING" id="1745343.A0A2J6QJ10"/>
<keyword evidence="9" id="KW-1133">Transmembrane helix</keyword>
<feature type="region of interest" description="Disordered" evidence="8">
    <location>
        <begin position="1"/>
        <end position="34"/>
    </location>
</feature>
<evidence type="ECO:0000256" key="8">
    <source>
        <dbReference type="SAM" id="MobiDB-lite"/>
    </source>
</evidence>
<evidence type="ECO:0000256" key="1">
    <source>
        <dbReference type="ARBA" id="ARBA00001947"/>
    </source>
</evidence>
<evidence type="ECO:0000313" key="12">
    <source>
        <dbReference type="EMBL" id="PMD26246.1"/>
    </source>
</evidence>
<evidence type="ECO:0000256" key="3">
    <source>
        <dbReference type="ARBA" id="ARBA00022670"/>
    </source>
</evidence>
<evidence type="ECO:0000259" key="10">
    <source>
        <dbReference type="Pfam" id="PF01431"/>
    </source>
</evidence>
<dbReference type="InterPro" id="IPR008753">
    <property type="entry name" value="Peptidase_M13_N"/>
</dbReference>
<dbReference type="CDD" id="cd08662">
    <property type="entry name" value="M13"/>
    <property type="match status" value="1"/>
</dbReference>
<dbReference type="Pfam" id="PF05649">
    <property type="entry name" value="Peptidase_M13_N"/>
    <property type="match status" value="1"/>
</dbReference>
<evidence type="ECO:0000256" key="4">
    <source>
        <dbReference type="ARBA" id="ARBA00022723"/>
    </source>
</evidence>
<proteinExistence type="inferred from homology"/>
<dbReference type="InterPro" id="IPR024079">
    <property type="entry name" value="MetalloPept_cat_dom_sf"/>
</dbReference>
<feature type="domain" description="Peptidase M13 N-terminal" evidence="11">
    <location>
        <begin position="105"/>
        <end position="538"/>
    </location>
</feature>
<dbReference type="InterPro" id="IPR042089">
    <property type="entry name" value="Peptidase_M13_dom_2"/>
</dbReference>
<accession>A0A2J6QJ10</accession>
<keyword evidence="7" id="KW-0482">Metalloprotease</keyword>
<keyword evidence="9" id="KW-0812">Transmembrane</keyword>
<feature type="transmembrane region" description="Helical" evidence="9">
    <location>
        <begin position="45"/>
        <end position="68"/>
    </location>
</feature>
<dbReference type="GO" id="GO:0016485">
    <property type="term" value="P:protein processing"/>
    <property type="evidence" value="ECO:0007669"/>
    <property type="project" value="TreeGrafter"/>
</dbReference>
<evidence type="ECO:0000313" key="13">
    <source>
        <dbReference type="Proteomes" id="UP000235672"/>
    </source>
</evidence>
<evidence type="ECO:0000256" key="6">
    <source>
        <dbReference type="ARBA" id="ARBA00022833"/>
    </source>
</evidence>
<organism evidence="12 13">
    <name type="scientific">Hyaloscypha hepaticicola</name>
    <dbReference type="NCBI Taxonomy" id="2082293"/>
    <lineage>
        <taxon>Eukaryota</taxon>
        <taxon>Fungi</taxon>
        <taxon>Dikarya</taxon>
        <taxon>Ascomycota</taxon>
        <taxon>Pezizomycotina</taxon>
        <taxon>Leotiomycetes</taxon>
        <taxon>Helotiales</taxon>
        <taxon>Hyaloscyphaceae</taxon>
        <taxon>Hyaloscypha</taxon>
    </lineage>
</organism>
<dbReference type="Proteomes" id="UP000235672">
    <property type="component" value="Unassembled WGS sequence"/>
</dbReference>
<sequence length="804" mass="90418">MGEPASVSQAHAADERAPLLGGSENERREPEAPAKRARGWVIRNAVIIFVSILLLAVIIILCIFFGSYQSKKPSTKTDLCLTPACVHASSEILYNLSPEYKNLDPCDDFEELVCGGWDERHDLRPDQGDAFTGTIMSENSQMLLRHILEAPYPEDSDHSSFSPAQLLQSISSVDQQNFDKLKAAYDACMDEGTIKKAGIKPLLEVIHQVAELFPVTESAFHRRTLLNGKGKEDIPDILLYLNKLGLSPLVSLGAGADDKDPDVVVIQVSPPWRIGLPAKNYYEDSKILKEYKDTVAQVLESVHPEHKHENATLHAEWMRANGHGKIAARGQAKDFADEVVEFEKQLASASPDPEDAQDVTKYYNPMSLKNADSLTPQIQLAKILNRLAPSDYTTDRLIVASPSYMNNLTQILASTSRETLQTYFIWKVVQAFASEIEADEIKPYKRFSNKLQGKDPDSAPERWRTCVGHVDDGLGWILSRFFVEKAFSEKAKNFGDQIVSDIKEMFIEKLKKTTWMDKSVVQLAIEKVHKIVQKIGYPTKSPDIMDPTSLQRYYQSVNIAPTTFFENTLSMSRLSVSLQWSSLGKPVDRNEWGMTVPTVNAYYNPPGNEIVFPAGIMQFPVFDVNVPQYLSYGAFGSVSGHELSHAFDSTGRHYDQNGNYTDWWTNSTVEGFQERAECFVDQYAKYTVPGPDDKPLHVNGKLTLGENIADAGGVSAAFAAWQKRRKETPNQDLPGLEHFTQDQLFFVSYANWWCGKSRKETAINRIYTDPHAPKWARILGTMANSRDFKESFRCKEKKPVCELW</sequence>
<keyword evidence="5" id="KW-0378">Hydrolase</keyword>
<dbReference type="GO" id="GO:0046872">
    <property type="term" value="F:metal ion binding"/>
    <property type="evidence" value="ECO:0007669"/>
    <property type="project" value="UniProtKB-KW"/>
</dbReference>
<dbReference type="PANTHER" id="PTHR11733">
    <property type="entry name" value="ZINC METALLOPROTEASE FAMILY M13 NEPRILYSIN-RELATED"/>
    <property type="match status" value="1"/>
</dbReference>
<keyword evidence="13" id="KW-1185">Reference proteome</keyword>
<evidence type="ECO:0000256" key="5">
    <source>
        <dbReference type="ARBA" id="ARBA00022801"/>
    </source>
</evidence>
<feature type="domain" description="Peptidase M13 C-terminal" evidence="10">
    <location>
        <begin position="600"/>
        <end position="799"/>
    </location>
</feature>
<feature type="compositionally biased region" description="Basic and acidic residues" evidence="8">
    <location>
        <begin position="24"/>
        <end position="34"/>
    </location>
</feature>
<keyword evidence="4" id="KW-0479">Metal-binding</keyword>
<dbReference type="AlphaFoldDB" id="A0A2J6QJ10"/>
<dbReference type="OrthoDB" id="6475849at2759"/>
<keyword evidence="9" id="KW-0472">Membrane</keyword>
<dbReference type="GO" id="GO:0005886">
    <property type="term" value="C:plasma membrane"/>
    <property type="evidence" value="ECO:0007669"/>
    <property type="project" value="TreeGrafter"/>
</dbReference>
<keyword evidence="6" id="KW-0862">Zinc</keyword>
<dbReference type="Gene3D" id="3.40.390.10">
    <property type="entry name" value="Collagenase (Catalytic Domain)"/>
    <property type="match status" value="1"/>
</dbReference>
<dbReference type="GO" id="GO:0004222">
    <property type="term" value="F:metalloendopeptidase activity"/>
    <property type="evidence" value="ECO:0007669"/>
    <property type="project" value="InterPro"/>
</dbReference>
<dbReference type="Pfam" id="PF01431">
    <property type="entry name" value="Peptidase_M13"/>
    <property type="match status" value="1"/>
</dbReference>
<gene>
    <name evidence="12" type="ORF">NA56DRAFT_563988</name>
</gene>
<dbReference type="Gene3D" id="1.10.1380.10">
    <property type="entry name" value="Neutral endopeptidase , domain2"/>
    <property type="match status" value="1"/>
</dbReference>
<evidence type="ECO:0000256" key="2">
    <source>
        <dbReference type="ARBA" id="ARBA00007357"/>
    </source>
</evidence>
<keyword evidence="3" id="KW-0645">Protease</keyword>
<dbReference type="SUPFAM" id="SSF55486">
    <property type="entry name" value="Metalloproteases ('zincins'), catalytic domain"/>
    <property type="match status" value="1"/>
</dbReference>
<name>A0A2J6QJ10_9HELO</name>
<dbReference type="PANTHER" id="PTHR11733:SF167">
    <property type="entry name" value="FI17812P1-RELATED"/>
    <property type="match status" value="1"/>
</dbReference>
<dbReference type="PRINTS" id="PR00786">
    <property type="entry name" value="NEPRILYSIN"/>
</dbReference>
<dbReference type="PROSITE" id="PS51885">
    <property type="entry name" value="NEPRILYSIN"/>
    <property type="match status" value="1"/>
</dbReference>
<protein>
    <submittedName>
        <fullName evidence="12">Peptidase family M13</fullName>
    </submittedName>
</protein>
<reference evidence="12 13" key="1">
    <citation type="submission" date="2016-05" db="EMBL/GenBank/DDBJ databases">
        <title>A degradative enzymes factory behind the ericoid mycorrhizal symbiosis.</title>
        <authorList>
            <consortium name="DOE Joint Genome Institute"/>
            <person name="Martino E."/>
            <person name="Morin E."/>
            <person name="Grelet G."/>
            <person name="Kuo A."/>
            <person name="Kohler A."/>
            <person name="Daghino S."/>
            <person name="Barry K."/>
            <person name="Choi C."/>
            <person name="Cichocki N."/>
            <person name="Clum A."/>
            <person name="Copeland A."/>
            <person name="Hainaut M."/>
            <person name="Haridas S."/>
            <person name="Labutti K."/>
            <person name="Lindquist E."/>
            <person name="Lipzen A."/>
            <person name="Khouja H.-R."/>
            <person name="Murat C."/>
            <person name="Ohm R."/>
            <person name="Olson A."/>
            <person name="Spatafora J."/>
            <person name="Veneault-Fourrey C."/>
            <person name="Henrissat B."/>
            <person name="Grigoriev I."/>
            <person name="Martin F."/>
            <person name="Perotto S."/>
        </authorList>
    </citation>
    <scope>NUCLEOTIDE SEQUENCE [LARGE SCALE GENOMIC DNA]</scope>
    <source>
        <strain evidence="12 13">UAMH 7357</strain>
    </source>
</reference>
<evidence type="ECO:0000259" key="11">
    <source>
        <dbReference type="Pfam" id="PF05649"/>
    </source>
</evidence>
<dbReference type="InterPro" id="IPR018497">
    <property type="entry name" value="Peptidase_M13_C"/>
</dbReference>